<feature type="compositionally biased region" description="Low complexity" evidence="1">
    <location>
        <begin position="43"/>
        <end position="60"/>
    </location>
</feature>
<keyword evidence="3" id="KW-1185">Reference proteome</keyword>
<reference evidence="2 3" key="1">
    <citation type="submission" date="2024-01" db="EMBL/GenBank/DDBJ databases">
        <title>Genome assemblies of Stephania.</title>
        <authorList>
            <person name="Yang L."/>
        </authorList>
    </citation>
    <scope>NUCLEOTIDE SEQUENCE [LARGE SCALE GENOMIC DNA]</scope>
    <source>
        <strain evidence="2">JXDWG</strain>
        <tissue evidence="2">Leaf</tissue>
    </source>
</reference>
<protein>
    <submittedName>
        <fullName evidence="2">Uncharacterized protein</fullName>
    </submittedName>
</protein>
<feature type="region of interest" description="Disordered" evidence="1">
    <location>
        <begin position="1"/>
        <end position="60"/>
    </location>
</feature>
<evidence type="ECO:0000313" key="2">
    <source>
        <dbReference type="EMBL" id="KAK9083568.1"/>
    </source>
</evidence>
<sequence length="82" mass="8507">MSVRQRHRSDQRHGGAASSTERASNGADEESGMRRSDARADSASRVSSGRSRGGPAVSITVATTASTMVAMVLGDDDARSRG</sequence>
<feature type="compositionally biased region" description="Basic residues" evidence="1">
    <location>
        <begin position="1"/>
        <end position="10"/>
    </location>
</feature>
<gene>
    <name evidence="2" type="ORF">Scep_030039</name>
</gene>
<accession>A0AAP0E247</accession>
<dbReference type="Proteomes" id="UP001419268">
    <property type="component" value="Unassembled WGS sequence"/>
</dbReference>
<name>A0AAP0E247_9MAGN</name>
<organism evidence="2 3">
    <name type="scientific">Stephania cephalantha</name>
    <dbReference type="NCBI Taxonomy" id="152367"/>
    <lineage>
        <taxon>Eukaryota</taxon>
        <taxon>Viridiplantae</taxon>
        <taxon>Streptophyta</taxon>
        <taxon>Embryophyta</taxon>
        <taxon>Tracheophyta</taxon>
        <taxon>Spermatophyta</taxon>
        <taxon>Magnoliopsida</taxon>
        <taxon>Ranunculales</taxon>
        <taxon>Menispermaceae</taxon>
        <taxon>Menispermoideae</taxon>
        <taxon>Cissampelideae</taxon>
        <taxon>Stephania</taxon>
    </lineage>
</organism>
<dbReference type="EMBL" id="JBBNAG010000013">
    <property type="protein sequence ID" value="KAK9083568.1"/>
    <property type="molecule type" value="Genomic_DNA"/>
</dbReference>
<evidence type="ECO:0000256" key="1">
    <source>
        <dbReference type="SAM" id="MobiDB-lite"/>
    </source>
</evidence>
<feature type="compositionally biased region" description="Basic and acidic residues" evidence="1">
    <location>
        <begin position="31"/>
        <end position="42"/>
    </location>
</feature>
<proteinExistence type="predicted"/>
<evidence type="ECO:0000313" key="3">
    <source>
        <dbReference type="Proteomes" id="UP001419268"/>
    </source>
</evidence>
<comment type="caution">
    <text evidence="2">The sequence shown here is derived from an EMBL/GenBank/DDBJ whole genome shotgun (WGS) entry which is preliminary data.</text>
</comment>
<dbReference type="AlphaFoldDB" id="A0AAP0E247"/>